<evidence type="ECO:0000313" key="2">
    <source>
        <dbReference type="EMBL" id="PNY26887.1"/>
    </source>
</evidence>
<dbReference type="InterPro" id="IPR015947">
    <property type="entry name" value="PUA-like_sf"/>
</dbReference>
<evidence type="ECO:0000313" key="3">
    <source>
        <dbReference type="Proteomes" id="UP000236621"/>
    </source>
</evidence>
<reference evidence="2 3" key="1">
    <citation type="submission" date="2017-08" db="EMBL/GenBank/DDBJ databases">
        <title>Harnessing the power of phylogenomics to disentangle the directionality and signatures of interkingdom host jumping in the parasitic fungal genus Tolypocladium.</title>
        <authorList>
            <person name="Quandt C.A."/>
            <person name="Patterson W."/>
            <person name="Spatafora J.W."/>
        </authorList>
    </citation>
    <scope>NUCLEOTIDE SEQUENCE [LARGE SCALE GENOMIC DNA]</scope>
    <source>
        <strain evidence="2 3">CBS 113982</strain>
    </source>
</reference>
<keyword evidence="3" id="KW-1185">Reference proteome</keyword>
<dbReference type="EMBL" id="NRSZ01000486">
    <property type="protein sequence ID" value="PNY26887.1"/>
    <property type="molecule type" value="Genomic_DNA"/>
</dbReference>
<feature type="non-terminal residue" evidence="2">
    <location>
        <position position="1"/>
    </location>
</feature>
<comment type="caution">
    <text evidence="2">The sequence shown here is derived from an EMBL/GenBank/DDBJ whole genome shotgun (WGS) entry which is preliminary data.</text>
</comment>
<protein>
    <submittedName>
        <fullName evidence="2">PUA-like domain protein</fullName>
    </submittedName>
</protein>
<accession>A0A2K3QH62</accession>
<feature type="region of interest" description="Disordered" evidence="1">
    <location>
        <begin position="40"/>
        <end position="61"/>
    </location>
</feature>
<sequence>RRLARQNTRPAYRILVGCCHGIASTPTWACSRSEFHRPSTIRTAGRMAPTRGSQAKPARRQSTLGPAFFKSSAANASATRAQTSVRAKTKGHASATVVSDRVQTDVLLAVQPVHLNNILTRQKNHEYRKYRLRDGVERLWLYETRGTRERTGSAAITHIATIPPNVRHTPGTVPEEPFGMGNSEFNAGMKQSRYGYPIMELYELARPITLGEMKTAWGMGGAPMGWCYVKEPMWQDRWGEEKGRDTRVKRVF</sequence>
<dbReference type="Proteomes" id="UP000236621">
    <property type="component" value="Unassembled WGS sequence"/>
</dbReference>
<proteinExistence type="predicted"/>
<dbReference type="SUPFAM" id="SSF88697">
    <property type="entry name" value="PUA domain-like"/>
    <property type="match status" value="1"/>
</dbReference>
<evidence type="ECO:0000256" key="1">
    <source>
        <dbReference type="SAM" id="MobiDB-lite"/>
    </source>
</evidence>
<organism evidence="2 3">
    <name type="scientific">Tolypocladium capitatum</name>
    <dbReference type="NCBI Taxonomy" id="45235"/>
    <lineage>
        <taxon>Eukaryota</taxon>
        <taxon>Fungi</taxon>
        <taxon>Dikarya</taxon>
        <taxon>Ascomycota</taxon>
        <taxon>Pezizomycotina</taxon>
        <taxon>Sordariomycetes</taxon>
        <taxon>Hypocreomycetidae</taxon>
        <taxon>Hypocreales</taxon>
        <taxon>Ophiocordycipitaceae</taxon>
        <taxon>Tolypocladium</taxon>
    </lineage>
</organism>
<name>A0A2K3QH62_9HYPO</name>
<dbReference type="AlphaFoldDB" id="A0A2K3QH62"/>
<dbReference type="OrthoDB" id="4916302at2759"/>
<gene>
    <name evidence="2" type="ORF">TCAP_03185</name>
</gene>